<dbReference type="EMBL" id="CP092625">
    <property type="protein sequence ID" value="UMM39732.1"/>
    <property type="molecule type" value="Genomic_DNA"/>
</dbReference>
<sequence length="105" mass="12451">MKKKPLYPSYLIHWKPSVYPTFHHPIDPREDNTSGHRMINHDRLHHESCNSSRAFHRLLGFDFFPPLSFFEVLRWIIIIAIICVSLRLVFHPQSSKEDCIGAQRE</sequence>
<protein>
    <submittedName>
        <fullName evidence="2">Uncharacterized protein</fullName>
    </submittedName>
</protein>
<accession>A0AAE9JPS4</accession>
<reference evidence="2 3" key="1">
    <citation type="submission" date="2022-04" db="EMBL/GenBank/DDBJ databases">
        <title>Chromosome-level reference genomes for two strains of Caenorhabditis briggsae: an improved platform for comparative genomics.</title>
        <authorList>
            <person name="Stevens L."/>
            <person name="Andersen E."/>
        </authorList>
    </citation>
    <scope>NUCLEOTIDE SEQUENCE [LARGE SCALE GENOMIC DNA]</scope>
    <source>
        <strain evidence="2">VX34</strain>
        <tissue evidence="2">Whole-organism</tissue>
    </source>
</reference>
<dbReference type="AlphaFoldDB" id="A0AAE9JPS4"/>
<organism evidence="2 3">
    <name type="scientific">Caenorhabditis briggsae</name>
    <dbReference type="NCBI Taxonomy" id="6238"/>
    <lineage>
        <taxon>Eukaryota</taxon>
        <taxon>Metazoa</taxon>
        <taxon>Ecdysozoa</taxon>
        <taxon>Nematoda</taxon>
        <taxon>Chromadorea</taxon>
        <taxon>Rhabditida</taxon>
        <taxon>Rhabditina</taxon>
        <taxon>Rhabditomorpha</taxon>
        <taxon>Rhabditoidea</taxon>
        <taxon>Rhabditidae</taxon>
        <taxon>Peloderinae</taxon>
        <taxon>Caenorhabditis</taxon>
    </lineage>
</organism>
<evidence type="ECO:0000313" key="3">
    <source>
        <dbReference type="Proteomes" id="UP000829354"/>
    </source>
</evidence>
<dbReference type="Proteomes" id="UP000829354">
    <property type="component" value="Chromosome X"/>
</dbReference>
<keyword evidence="3" id="KW-1185">Reference proteome</keyword>
<evidence type="ECO:0000313" key="2">
    <source>
        <dbReference type="EMBL" id="UMM39732.1"/>
    </source>
</evidence>
<evidence type="ECO:0000256" key="1">
    <source>
        <dbReference type="SAM" id="Phobius"/>
    </source>
</evidence>
<name>A0AAE9JPS4_CAEBR</name>
<gene>
    <name evidence="2" type="ORF">L5515_016657</name>
</gene>
<keyword evidence="1" id="KW-0812">Transmembrane</keyword>
<keyword evidence="1" id="KW-1133">Transmembrane helix</keyword>
<keyword evidence="1" id="KW-0472">Membrane</keyword>
<proteinExistence type="predicted"/>
<feature type="transmembrane region" description="Helical" evidence="1">
    <location>
        <begin position="72"/>
        <end position="90"/>
    </location>
</feature>